<keyword evidence="4" id="KW-0614">Plasmid</keyword>
<dbReference type="AlphaFoldDB" id="E8X6S7"/>
<organism evidence="5">
    <name type="scientific">Granulicella tundricola (strain ATCC BAA-1859 / DSM 23138 / MP5ACTX9)</name>
    <dbReference type="NCBI Taxonomy" id="1198114"/>
    <lineage>
        <taxon>Bacteria</taxon>
        <taxon>Pseudomonadati</taxon>
        <taxon>Acidobacteriota</taxon>
        <taxon>Terriglobia</taxon>
        <taxon>Terriglobales</taxon>
        <taxon>Acidobacteriaceae</taxon>
        <taxon>Granulicella</taxon>
    </lineage>
</organism>
<keyword evidence="5" id="KW-1185">Reference proteome</keyword>
<comment type="pathway">
    <text evidence="1">Cofactor biosynthesis; adenosylcobalamin biosynthesis.</text>
</comment>
<dbReference type="NCBIfam" id="TIGR00715">
    <property type="entry name" value="precor6x_red"/>
    <property type="match status" value="1"/>
</dbReference>
<dbReference type="UniPathway" id="UPA00148"/>
<dbReference type="PANTHER" id="PTHR36925">
    <property type="entry name" value="COBALT-PRECORRIN-6A REDUCTASE"/>
    <property type="match status" value="1"/>
</dbReference>
<dbReference type="Proteomes" id="UP000000343">
    <property type="component" value="Plasmid pACIX902"/>
</dbReference>
<keyword evidence="3 4" id="KW-0560">Oxidoreductase</keyword>
<dbReference type="GO" id="GO:0009236">
    <property type="term" value="P:cobalamin biosynthetic process"/>
    <property type="evidence" value="ECO:0007669"/>
    <property type="project" value="UniProtKB-UniPathway"/>
</dbReference>
<proteinExistence type="predicted"/>
<evidence type="ECO:0000313" key="5">
    <source>
        <dbReference type="Proteomes" id="UP000000343"/>
    </source>
</evidence>
<dbReference type="RefSeq" id="WP_013582245.1">
    <property type="nucleotide sequence ID" value="NC_015065.1"/>
</dbReference>
<protein>
    <submittedName>
        <fullName evidence="4">Precorrin-6x reductase</fullName>
        <ecNumber evidence="4">1.3.1.54</ecNumber>
    </submittedName>
</protein>
<dbReference type="NCBIfam" id="NF005968">
    <property type="entry name" value="PRK08057.1-2"/>
    <property type="match status" value="1"/>
</dbReference>
<evidence type="ECO:0000313" key="4">
    <source>
        <dbReference type="EMBL" id="ADW71227.1"/>
    </source>
</evidence>
<dbReference type="PANTHER" id="PTHR36925:SF1">
    <property type="entry name" value="COBALT-PRECORRIN-6A REDUCTASE"/>
    <property type="match status" value="1"/>
</dbReference>
<dbReference type="InterPro" id="IPR003723">
    <property type="entry name" value="Precorrin-6x_reduct"/>
</dbReference>
<name>E8X6S7_GRATM</name>
<dbReference type="EMBL" id="CP002482">
    <property type="protein sequence ID" value="ADW71227.1"/>
    <property type="molecule type" value="Genomic_DNA"/>
</dbReference>
<dbReference type="PROSITE" id="PS51014">
    <property type="entry name" value="COBK_CBIJ"/>
    <property type="match status" value="1"/>
</dbReference>
<sequence length="258" mass="27940">MNSVSNTRRPAVLLLGGTSEAGAIASHLATHPDLKLISSLAGRVAHPKLPTGQTRIGGFGGVEGLITYLQQEKIQIVIDATHPFAANISRNAAAACQRLGIPLISYVRPPWTPQQGDHWQDVPDLEAAAALTRSYHRIFLAIGRQELAPFATCIHPWFLIRTIDQPDVPLPPNAKLILARGPFHLADELRLLKAHAIDCIISKNSGGPATYDKLEAARILGLPVIMVDRPTPPTNNVHTIEAVLSQISTELGRLITKY</sequence>
<keyword evidence="2" id="KW-0169">Cobalamin biosynthesis</keyword>
<evidence type="ECO:0000256" key="2">
    <source>
        <dbReference type="ARBA" id="ARBA00022573"/>
    </source>
</evidence>
<dbReference type="Pfam" id="PF02571">
    <property type="entry name" value="CbiJ"/>
    <property type="match status" value="1"/>
</dbReference>
<evidence type="ECO:0000256" key="1">
    <source>
        <dbReference type="ARBA" id="ARBA00004953"/>
    </source>
</evidence>
<dbReference type="OrthoDB" id="9780707at2"/>
<dbReference type="EC" id="1.3.1.54" evidence="4"/>
<reference evidence="5" key="1">
    <citation type="submission" date="2011-01" db="EMBL/GenBank/DDBJ databases">
        <title>Complete sequence of plasmid2 of Acidobacterium sp. MP5ACTX9.</title>
        <authorList>
            <consortium name="US DOE Joint Genome Institute"/>
            <person name="Lucas S."/>
            <person name="Copeland A."/>
            <person name="Lapidus A."/>
            <person name="Cheng J.-F."/>
            <person name="Goodwin L."/>
            <person name="Pitluck S."/>
            <person name="Teshima H."/>
            <person name="Detter J.C."/>
            <person name="Han C."/>
            <person name="Tapia R."/>
            <person name="Land M."/>
            <person name="Hauser L."/>
            <person name="Kyrpides N."/>
            <person name="Ivanova N."/>
            <person name="Ovchinnikova G."/>
            <person name="Pagani I."/>
            <person name="Rawat S.R."/>
            <person name="Mannisto M."/>
            <person name="Haggblom M.M."/>
            <person name="Woyke T."/>
        </authorList>
    </citation>
    <scope>NUCLEOTIDE SEQUENCE [LARGE SCALE GENOMIC DNA]</scope>
    <source>
        <strain evidence="5">MP5ACTX9</strain>
        <plasmid evidence="5">Plasmid pACIX902</plasmid>
    </source>
</reference>
<gene>
    <name evidence="4" type="ordered locus">AciX9_3951</name>
</gene>
<evidence type="ECO:0000256" key="3">
    <source>
        <dbReference type="ARBA" id="ARBA00023002"/>
    </source>
</evidence>
<accession>E8X6S7</accession>
<dbReference type="HOGENOM" id="CLU_068627_1_0_0"/>
<dbReference type="GO" id="GO:0016994">
    <property type="term" value="F:precorrin-6A reductase activity"/>
    <property type="evidence" value="ECO:0007669"/>
    <property type="project" value="UniProtKB-EC"/>
</dbReference>
<dbReference type="KEGG" id="acm:AciX9_3951"/>
<geneLocation type="plasmid" evidence="4 5">
    <name>pACIX902</name>
</geneLocation>